<dbReference type="PANTHER" id="PTHR43591">
    <property type="entry name" value="METHYLTRANSFERASE"/>
    <property type="match status" value="1"/>
</dbReference>
<dbReference type="GO" id="GO:0032259">
    <property type="term" value="P:methylation"/>
    <property type="evidence" value="ECO:0007669"/>
    <property type="project" value="UniProtKB-KW"/>
</dbReference>
<organism evidence="2 3">
    <name type="scientific">Ktedonosporobacter rubrisoli</name>
    <dbReference type="NCBI Taxonomy" id="2509675"/>
    <lineage>
        <taxon>Bacteria</taxon>
        <taxon>Bacillati</taxon>
        <taxon>Chloroflexota</taxon>
        <taxon>Ktedonobacteria</taxon>
        <taxon>Ktedonobacterales</taxon>
        <taxon>Ktedonosporobacteraceae</taxon>
        <taxon>Ktedonosporobacter</taxon>
    </lineage>
</organism>
<dbReference type="InterPro" id="IPR029063">
    <property type="entry name" value="SAM-dependent_MTases_sf"/>
</dbReference>
<dbReference type="CDD" id="cd02440">
    <property type="entry name" value="AdoMet_MTases"/>
    <property type="match status" value="1"/>
</dbReference>
<reference evidence="2 3" key="1">
    <citation type="submission" date="2019-01" db="EMBL/GenBank/DDBJ databases">
        <title>Ktedonosporobacter rubrisoli SCAWS-G2.</title>
        <authorList>
            <person name="Huang Y."/>
            <person name="Yan B."/>
        </authorList>
    </citation>
    <scope>NUCLEOTIDE SEQUENCE [LARGE SCALE GENOMIC DNA]</scope>
    <source>
        <strain evidence="2 3">SCAWS-G2</strain>
    </source>
</reference>
<gene>
    <name evidence="2" type="ORF">EPA93_05735</name>
</gene>
<dbReference type="OrthoDB" id="9802090at2"/>
<evidence type="ECO:0000313" key="2">
    <source>
        <dbReference type="EMBL" id="QBD75530.1"/>
    </source>
</evidence>
<dbReference type="Pfam" id="PF13649">
    <property type="entry name" value="Methyltransf_25"/>
    <property type="match status" value="1"/>
</dbReference>
<dbReference type="PANTHER" id="PTHR43591:SF24">
    <property type="entry name" value="2-METHOXY-6-POLYPRENYL-1,4-BENZOQUINOL METHYLASE, MITOCHONDRIAL"/>
    <property type="match status" value="1"/>
</dbReference>
<sequence>MTYSQEKSGEQPNTYFVQDRSNEQELERLRIQDKMVTAGMGGVLPEQSDPARFHRVLDVGCGTGGWLIEMAQTYPNLKRLVGVGISKNMLDYARGQAVELQLGERVEFQVMDALRMLEFPNASFDLLNQRFGMSYLRTWEWPKLLSEFRRVLRPGGIARLTEGDIMIESSSSASLKLAQLLQQAFYQSGHFFTPEPDGVSSQLVRLLSQYGFKDVQMQVYELHYRAETPEGRDFIEDAKRGSRTLAPFIRKWVGVVEDYEELYQQMLVEIQQADFVATLKLLSAWGTKM</sequence>
<keyword evidence="3" id="KW-1185">Reference proteome</keyword>
<accession>A0A4P6JKM0</accession>
<keyword evidence="2" id="KW-0808">Transferase</keyword>
<dbReference type="EMBL" id="CP035758">
    <property type="protein sequence ID" value="QBD75530.1"/>
    <property type="molecule type" value="Genomic_DNA"/>
</dbReference>
<dbReference type="AlphaFoldDB" id="A0A4P6JKM0"/>
<dbReference type="InterPro" id="IPR041698">
    <property type="entry name" value="Methyltransf_25"/>
</dbReference>
<dbReference type="Proteomes" id="UP000290365">
    <property type="component" value="Chromosome"/>
</dbReference>
<evidence type="ECO:0000259" key="1">
    <source>
        <dbReference type="Pfam" id="PF13649"/>
    </source>
</evidence>
<evidence type="ECO:0000313" key="3">
    <source>
        <dbReference type="Proteomes" id="UP000290365"/>
    </source>
</evidence>
<dbReference type="RefSeq" id="WP_129886128.1">
    <property type="nucleotide sequence ID" value="NZ_CP035758.1"/>
</dbReference>
<keyword evidence="2" id="KW-0489">Methyltransferase</keyword>
<dbReference type="SUPFAM" id="SSF53335">
    <property type="entry name" value="S-adenosyl-L-methionine-dependent methyltransferases"/>
    <property type="match status" value="1"/>
</dbReference>
<feature type="domain" description="Methyltransferase" evidence="1">
    <location>
        <begin position="56"/>
        <end position="156"/>
    </location>
</feature>
<protein>
    <submittedName>
        <fullName evidence="2">Class I SAM-dependent methyltransferase</fullName>
    </submittedName>
</protein>
<dbReference type="GO" id="GO:0008168">
    <property type="term" value="F:methyltransferase activity"/>
    <property type="evidence" value="ECO:0007669"/>
    <property type="project" value="UniProtKB-KW"/>
</dbReference>
<name>A0A4P6JKM0_KTERU</name>
<dbReference type="KEGG" id="kbs:EPA93_05735"/>
<proteinExistence type="predicted"/>
<dbReference type="Gene3D" id="3.40.50.150">
    <property type="entry name" value="Vaccinia Virus protein VP39"/>
    <property type="match status" value="1"/>
</dbReference>